<feature type="domain" description="LysM" evidence="5">
    <location>
        <begin position="363"/>
        <end position="409"/>
    </location>
</feature>
<evidence type="ECO:0000256" key="1">
    <source>
        <dbReference type="ARBA" id="ARBA00022669"/>
    </source>
</evidence>
<dbReference type="Proteomes" id="UP000250266">
    <property type="component" value="Unassembled WGS sequence"/>
</dbReference>
<evidence type="ECO:0000256" key="2">
    <source>
        <dbReference type="ARBA" id="ARBA00023026"/>
    </source>
</evidence>
<proteinExistence type="predicted"/>
<feature type="domain" description="LysM" evidence="5">
    <location>
        <begin position="646"/>
        <end position="692"/>
    </location>
</feature>
<evidence type="ECO:0000259" key="5">
    <source>
        <dbReference type="PROSITE" id="PS51782"/>
    </source>
</evidence>
<feature type="chain" id="PRO_5034651397" evidence="4">
    <location>
        <begin position="22"/>
        <end position="770"/>
    </location>
</feature>
<dbReference type="InterPro" id="IPR052210">
    <property type="entry name" value="LysM1-like"/>
</dbReference>
<dbReference type="PROSITE" id="PS51782">
    <property type="entry name" value="LYSM"/>
    <property type="match status" value="4"/>
</dbReference>
<dbReference type="PANTHER" id="PTHR34997">
    <property type="entry name" value="AM15"/>
    <property type="match status" value="1"/>
</dbReference>
<evidence type="ECO:0000256" key="4">
    <source>
        <dbReference type="SAM" id="SignalP"/>
    </source>
</evidence>
<reference evidence="6 7" key="1">
    <citation type="journal article" date="2016" name="Nat. Commun.">
        <title>Ectomycorrhizal ecology is imprinted in the genome of the dominant symbiotic fungus Cenococcum geophilum.</title>
        <authorList>
            <consortium name="DOE Joint Genome Institute"/>
            <person name="Peter M."/>
            <person name="Kohler A."/>
            <person name="Ohm R.A."/>
            <person name="Kuo A."/>
            <person name="Krutzmann J."/>
            <person name="Morin E."/>
            <person name="Arend M."/>
            <person name="Barry K.W."/>
            <person name="Binder M."/>
            <person name="Choi C."/>
            <person name="Clum A."/>
            <person name="Copeland A."/>
            <person name="Grisel N."/>
            <person name="Haridas S."/>
            <person name="Kipfer T."/>
            <person name="LaButti K."/>
            <person name="Lindquist E."/>
            <person name="Lipzen A."/>
            <person name="Maire R."/>
            <person name="Meier B."/>
            <person name="Mihaltcheva S."/>
            <person name="Molinier V."/>
            <person name="Murat C."/>
            <person name="Poggeler S."/>
            <person name="Quandt C.A."/>
            <person name="Sperisen C."/>
            <person name="Tritt A."/>
            <person name="Tisserant E."/>
            <person name="Crous P.W."/>
            <person name="Henrissat B."/>
            <person name="Nehls U."/>
            <person name="Egli S."/>
            <person name="Spatafora J.W."/>
            <person name="Grigoriev I.V."/>
            <person name="Martin F.M."/>
        </authorList>
    </citation>
    <scope>NUCLEOTIDE SEQUENCE [LARGE SCALE GENOMIC DNA]</scope>
    <source>
        <strain evidence="6 7">CBS 459.81</strain>
    </source>
</reference>
<dbReference type="SMART" id="SM00257">
    <property type="entry name" value="LysM"/>
    <property type="match status" value="4"/>
</dbReference>
<sequence length="770" mass="80873">MCGSSLIYVTFLALGFRYVRSQQLQGASTYMAYHQLSPSCQDALNTSVACPFGLGSLASDGGMIDSDGTTALCVDSCHSSLLSAQSTIAEACTSTDDIVVFNDVAYPATFFVDNYLLAYSMACRTDSTTGQYCDPQLLAWAAQGYLNSTQICSDCWLGVQALQLNSPLGYDDGLATNFASLTSSCGVTTGYTFTTPAAYALNSTATTPPPLVTATPPPTCTGSYSVQATDDCNSVAQALNVSTYNLLYENNLDIYCQNFAAAVNSTLCIPPTCDLYTWQALDTCASIVSTYPGMTIPQFLSWNPNFNDLCQNAGGFQGYQVCVSPPGGYAAGTSTNGSTTGIATSAAPVPTNAANGTKSYCGLWYTVRSGDTCGQVSVANGISLSDFYFLNPEIDSQCTNLQLGVSYCVEAVGNIATYTGYSTPAGGSITVPPANFSSVNTAIQTPTPTGYDYTQSLMPTASGTISGCKVYANYNASSNAESDCDYVAFAYQVTTDQLLAWNPSLSSNLSTCNLQDGYSYCVVQTNTTTYTPNYCIPVNASTIMPGTTSDCSCYTTVLSYYNSTYGCADIESDYSITSTELTTWNTWLASDCDSNLYAGMTSEDIRPICIGVNGTSTPTSSQTPSVTSSSSSMGPTATGEVPGCLQYYTVQSGDGCSSIETKFSITFAQLYQWNPSIGSDCESLWLGYAYCVVGPPPATTTSAVGPPAPTQTGIASNCNAYYTVVSGDSCAAIESRYGITFAQLYQWNPAIGDDCQSLGVGYAVCVGVSS</sequence>
<dbReference type="CDD" id="cd00118">
    <property type="entry name" value="LysM"/>
    <property type="match status" value="3"/>
</dbReference>
<dbReference type="OrthoDB" id="5985073at2759"/>
<protein>
    <submittedName>
        <fullName evidence="6">Carbohydrate-binding module family 50 protein</fullName>
    </submittedName>
</protein>
<evidence type="ECO:0000313" key="7">
    <source>
        <dbReference type="Proteomes" id="UP000250266"/>
    </source>
</evidence>
<feature type="region of interest" description="Disordered" evidence="3">
    <location>
        <begin position="616"/>
        <end position="635"/>
    </location>
</feature>
<keyword evidence="1" id="KW-0147">Chitin-binding</keyword>
<name>A0A8E2J9G3_9PEZI</name>
<gene>
    <name evidence="6" type="ORF">K432DRAFT_386840</name>
</gene>
<dbReference type="PANTHER" id="PTHR34997:SF1">
    <property type="entry name" value="PEPTIDOGLYCAN-BINDING LYSIN DOMAIN"/>
    <property type="match status" value="1"/>
</dbReference>
<feature type="signal peptide" evidence="4">
    <location>
        <begin position="1"/>
        <end position="21"/>
    </location>
</feature>
<keyword evidence="2" id="KW-0843">Virulence</keyword>
<dbReference type="Gene3D" id="3.10.350.10">
    <property type="entry name" value="LysM domain"/>
    <property type="match status" value="6"/>
</dbReference>
<dbReference type="InterPro" id="IPR036779">
    <property type="entry name" value="LysM_dom_sf"/>
</dbReference>
<keyword evidence="7" id="KW-1185">Reference proteome</keyword>
<dbReference type="Pfam" id="PF01476">
    <property type="entry name" value="LysM"/>
    <property type="match status" value="3"/>
</dbReference>
<dbReference type="AlphaFoldDB" id="A0A8E2J9G3"/>
<keyword evidence="4" id="KW-0732">Signal</keyword>
<feature type="domain" description="LysM" evidence="5">
    <location>
        <begin position="274"/>
        <end position="321"/>
    </location>
</feature>
<organism evidence="6 7">
    <name type="scientific">Lepidopterella palustris CBS 459.81</name>
    <dbReference type="NCBI Taxonomy" id="1314670"/>
    <lineage>
        <taxon>Eukaryota</taxon>
        <taxon>Fungi</taxon>
        <taxon>Dikarya</taxon>
        <taxon>Ascomycota</taxon>
        <taxon>Pezizomycotina</taxon>
        <taxon>Dothideomycetes</taxon>
        <taxon>Pleosporomycetidae</taxon>
        <taxon>Mytilinidiales</taxon>
        <taxon>Argynnaceae</taxon>
        <taxon>Lepidopterella</taxon>
    </lineage>
</organism>
<dbReference type="EMBL" id="KV745492">
    <property type="protein sequence ID" value="OCK74384.1"/>
    <property type="molecule type" value="Genomic_DNA"/>
</dbReference>
<dbReference type="SUPFAM" id="SSF54106">
    <property type="entry name" value="LysM domain"/>
    <property type="match status" value="3"/>
</dbReference>
<evidence type="ECO:0000313" key="6">
    <source>
        <dbReference type="EMBL" id="OCK74384.1"/>
    </source>
</evidence>
<feature type="domain" description="LysM" evidence="5">
    <location>
        <begin position="720"/>
        <end position="766"/>
    </location>
</feature>
<dbReference type="GO" id="GO:0008061">
    <property type="term" value="F:chitin binding"/>
    <property type="evidence" value="ECO:0007669"/>
    <property type="project" value="UniProtKB-KW"/>
</dbReference>
<accession>A0A8E2J9G3</accession>
<dbReference type="InterPro" id="IPR018392">
    <property type="entry name" value="LysM"/>
</dbReference>
<evidence type="ECO:0000256" key="3">
    <source>
        <dbReference type="SAM" id="MobiDB-lite"/>
    </source>
</evidence>